<dbReference type="Proteomes" id="UP000249794">
    <property type="component" value="Unassembled WGS sequence"/>
</dbReference>
<dbReference type="InterPro" id="IPR027417">
    <property type="entry name" value="P-loop_NTPase"/>
</dbReference>
<evidence type="ECO:0000256" key="2">
    <source>
        <dbReference type="ARBA" id="ARBA00022741"/>
    </source>
</evidence>
<dbReference type="SUPFAM" id="SSF52540">
    <property type="entry name" value="P-loop containing nucleoside triphosphate hydrolases"/>
    <property type="match status" value="1"/>
</dbReference>
<evidence type="ECO:0000256" key="6">
    <source>
        <dbReference type="SAM" id="Coils"/>
    </source>
</evidence>
<feature type="coiled-coil region" evidence="6">
    <location>
        <begin position="272"/>
        <end position="299"/>
    </location>
</feature>
<evidence type="ECO:0000256" key="4">
    <source>
        <dbReference type="ARBA" id="ARBA00023134"/>
    </source>
</evidence>
<gene>
    <name evidence="9" type="ORF">DCF15_12030</name>
</gene>
<name>A0A2W4XDW9_9CYAN</name>
<evidence type="ECO:0000313" key="9">
    <source>
        <dbReference type="EMBL" id="PZO54107.1"/>
    </source>
</evidence>
<evidence type="ECO:0000313" key="10">
    <source>
        <dbReference type="Proteomes" id="UP000249794"/>
    </source>
</evidence>
<dbReference type="Pfam" id="PF01926">
    <property type="entry name" value="MMR_HSR1"/>
    <property type="match status" value="1"/>
</dbReference>
<dbReference type="PANTHER" id="PTHR10465">
    <property type="entry name" value="TRANSMEMBRANE GTPASE FZO1"/>
    <property type="match status" value="1"/>
</dbReference>
<keyword evidence="5" id="KW-0472">Membrane</keyword>
<accession>A0A2W4XDW9</accession>
<reference evidence="9 10" key="2">
    <citation type="submission" date="2018-06" db="EMBL/GenBank/DDBJ databases">
        <title>Metagenomic assembly of (sub)arctic Cyanobacteria and their associated microbiome from non-axenic cultures.</title>
        <authorList>
            <person name="Baurain D."/>
        </authorList>
    </citation>
    <scope>NUCLEOTIDE SEQUENCE [LARGE SCALE GENOMIC DNA]</scope>
    <source>
        <strain evidence="9">ULC027bin1</strain>
    </source>
</reference>
<evidence type="ECO:0000259" key="8">
    <source>
        <dbReference type="Pfam" id="PF18709"/>
    </source>
</evidence>
<evidence type="ECO:0000259" key="7">
    <source>
        <dbReference type="Pfam" id="PF01926"/>
    </source>
</evidence>
<dbReference type="EMBL" id="QBMP01000119">
    <property type="protein sequence ID" value="PZO54107.1"/>
    <property type="molecule type" value="Genomic_DNA"/>
</dbReference>
<evidence type="ECO:0000256" key="3">
    <source>
        <dbReference type="ARBA" id="ARBA00022801"/>
    </source>
</evidence>
<dbReference type="AlphaFoldDB" id="A0A2W4XDW9"/>
<dbReference type="GO" id="GO:0003924">
    <property type="term" value="F:GTPase activity"/>
    <property type="evidence" value="ECO:0007669"/>
    <property type="project" value="InterPro"/>
</dbReference>
<dbReference type="InterPro" id="IPR027094">
    <property type="entry name" value="Mitofusin_fam"/>
</dbReference>
<keyword evidence="6" id="KW-0175">Coiled coil</keyword>
<organism evidence="9 10">
    <name type="scientific">Phormidesmis priestleyi</name>
    <dbReference type="NCBI Taxonomy" id="268141"/>
    <lineage>
        <taxon>Bacteria</taxon>
        <taxon>Bacillati</taxon>
        <taxon>Cyanobacteriota</taxon>
        <taxon>Cyanophyceae</taxon>
        <taxon>Leptolyngbyales</taxon>
        <taxon>Leptolyngbyaceae</taxon>
        <taxon>Phormidesmis</taxon>
    </lineage>
</organism>
<reference evidence="10" key="1">
    <citation type="submission" date="2018-04" db="EMBL/GenBank/DDBJ databases">
        <authorList>
            <person name="Cornet L."/>
        </authorList>
    </citation>
    <scope>NUCLEOTIDE SEQUENCE [LARGE SCALE GENOMIC DNA]</scope>
</reference>
<dbReference type="InterPro" id="IPR040576">
    <property type="entry name" value="DLP_helical"/>
</dbReference>
<keyword evidence="2" id="KW-0547">Nucleotide-binding</keyword>
<dbReference type="GO" id="GO:0016020">
    <property type="term" value="C:membrane"/>
    <property type="evidence" value="ECO:0007669"/>
    <property type="project" value="UniProtKB-SubCell"/>
</dbReference>
<dbReference type="GO" id="GO:0008053">
    <property type="term" value="P:mitochondrial fusion"/>
    <property type="evidence" value="ECO:0007669"/>
    <property type="project" value="TreeGrafter"/>
</dbReference>
<dbReference type="Pfam" id="PF18709">
    <property type="entry name" value="DLP_helical"/>
    <property type="match status" value="1"/>
</dbReference>
<sequence>MNYSPEKFTAASIGEKFKRACFDLEQLLASIEDEKAIILRESLDSGIKDYNQQGSLNIAFVGQYSAGKSTIISALTGRRDIRIDTDIATDKTTDYSWNGVRVVDTPGLFTDRADHDEITYSAIDKADLLVFCLTYMLFDNITVENFKKLAYDKGYGWKMLLVVNKMSAEAGEETAKINSYQKSLTDALAPHGLSDFPVCFIDAKDFCEGVDEDDDFLQDISRFDTFTTALNTFVSQRASYSKLDTPVRIVLSVVDDTEKLLVPHDTEDAAYLEILRQLSRRIEQERDRLRTKVKSIQLKVASAILNEGNILAQAVGNEIFADLNAHSEINVRQHYEESERSLQRVLEQAIASIRIEIESELSKDLPQAFIARLNANHKAGEYDDNSTETAVNSLKAIAKKVDVEFINKAAEFGAGLTNYAARGGILRTAGDGALRSLDVVGGDLHSTVKSVGGMIGYKFKPWEAVGIAKNLGNAARLLGPVAAVATVAVQAYSVHKENERNQAILSIRQDIQKYFQDMSVNLKFQMEEQLQAFEQHVYDDIQSTIDNERQEREFTISTASSNYKVLTAIRHNLNSALADIKTLAMPLNKREL</sequence>
<feature type="domain" description="Dynamin-like helical" evidence="8">
    <location>
        <begin position="444"/>
        <end position="546"/>
    </location>
</feature>
<evidence type="ECO:0000256" key="5">
    <source>
        <dbReference type="ARBA" id="ARBA00023136"/>
    </source>
</evidence>
<dbReference type="PANTHER" id="PTHR10465:SF0">
    <property type="entry name" value="SARCALUMENIN"/>
    <property type="match status" value="1"/>
</dbReference>
<comment type="caution">
    <text evidence="9">The sequence shown here is derived from an EMBL/GenBank/DDBJ whole genome shotgun (WGS) entry which is preliminary data.</text>
</comment>
<protein>
    <submittedName>
        <fullName evidence="9">GTPase</fullName>
    </submittedName>
</protein>
<comment type="subcellular location">
    <subcellularLocation>
        <location evidence="1">Membrane</location>
    </subcellularLocation>
</comment>
<feature type="domain" description="G" evidence="7">
    <location>
        <begin position="57"/>
        <end position="165"/>
    </location>
</feature>
<proteinExistence type="predicted"/>
<evidence type="ECO:0000256" key="1">
    <source>
        <dbReference type="ARBA" id="ARBA00004370"/>
    </source>
</evidence>
<dbReference type="Gene3D" id="3.40.50.300">
    <property type="entry name" value="P-loop containing nucleotide triphosphate hydrolases"/>
    <property type="match status" value="1"/>
</dbReference>
<dbReference type="GO" id="GO:0005525">
    <property type="term" value="F:GTP binding"/>
    <property type="evidence" value="ECO:0007669"/>
    <property type="project" value="UniProtKB-KW"/>
</dbReference>
<keyword evidence="4" id="KW-0342">GTP-binding</keyword>
<keyword evidence="3" id="KW-0378">Hydrolase</keyword>
<dbReference type="InterPro" id="IPR006073">
    <property type="entry name" value="GTP-bd"/>
</dbReference>